<reference evidence="3" key="1">
    <citation type="submission" date="2022-10" db="EMBL/GenBank/DDBJ databases">
        <title>Luteolibacter sp. GHJ8, whole genome shotgun sequencing project.</title>
        <authorList>
            <person name="Zhao G."/>
            <person name="Shen L."/>
        </authorList>
    </citation>
    <scope>NUCLEOTIDE SEQUENCE</scope>
    <source>
        <strain evidence="3">GHJ8</strain>
    </source>
</reference>
<protein>
    <submittedName>
        <fullName evidence="3">Uncharacterized protein</fullName>
    </submittedName>
</protein>
<organism evidence="3 4">
    <name type="scientific">Luteolibacter rhizosphaerae</name>
    <dbReference type="NCBI Taxonomy" id="2989719"/>
    <lineage>
        <taxon>Bacteria</taxon>
        <taxon>Pseudomonadati</taxon>
        <taxon>Verrucomicrobiota</taxon>
        <taxon>Verrucomicrobiia</taxon>
        <taxon>Verrucomicrobiales</taxon>
        <taxon>Verrucomicrobiaceae</taxon>
        <taxon>Luteolibacter</taxon>
    </lineage>
</organism>
<proteinExistence type="predicted"/>
<dbReference type="Proteomes" id="UP001165653">
    <property type="component" value="Unassembled WGS sequence"/>
</dbReference>
<feature type="region of interest" description="Disordered" evidence="1">
    <location>
        <begin position="20"/>
        <end position="43"/>
    </location>
</feature>
<name>A0ABT3GAU9_9BACT</name>
<feature type="signal peptide" evidence="2">
    <location>
        <begin position="1"/>
        <end position="17"/>
    </location>
</feature>
<keyword evidence="2" id="KW-0732">Signal</keyword>
<keyword evidence="4" id="KW-1185">Reference proteome</keyword>
<dbReference type="RefSeq" id="WP_264516339.1">
    <property type="nucleotide sequence ID" value="NZ_JAPDDR010000018.1"/>
</dbReference>
<comment type="caution">
    <text evidence="3">The sequence shown here is derived from an EMBL/GenBank/DDBJ whole genome shotgun (WGS) entry which is preliminary data.</text>
</comment>
<sequence length="492" mass="53883">MRSHLLVLLALVPGLHAQEAAPQTPNPFVKKGEAAKTEKPPGQSYTSVVEHILVPPDDIAAWMRGNSVGEDAEKLRSLVQGWIDEGKATLEHTVVATGVADRKAHFSSIVELIYPTTYEPAGTGVWPLSTAFETRNTGLTTDIVAVNFKEGPRLAVWGDHVAYAGSRAWDILSNRTKHPDDIFMPDFRSARATWGVWQEDPPNRHGKPTQDVTDYLPVPQALAPDKIQLLARIEPPPEACGTGIPTRLVFLRGGFLEPAETGGVAESPKHLAYEMVEVPQAKFSAWHRSRPLAGIASGAWDFVEGVRKNGEATTITGGDGMANGSAEWRLESIYEQIYPTEYMPSNKKTVMNRWEEPSRQSQNGKSVVGTGVFERYQIQSLPGLDGKSLATSFETRNAGFSLELTPSRDESGLLMKLSASNVVRLGDTVSRRIEVDGEWVPDCTMPLFTSNSFETTCRIPSGKWTLVGSGSRFTGLGKTDSSRCMLFFVKLE</sequence>
<evidence type="ECO:0000256" key="2">
    <source>
        <dbReference type="SAM" id="SignalP"/>
    </source>
</evidence>
<evidence type="ECO:0000313" key="3">
    <source>
        <dbReference type="EMBL" id="MCW1916749.1"/>
    </source>
</evidence>
<evidence type="ECO:0000313" key="4">
    <source>
        <dbReference type="Proteomes" id="UP001165653"/>
    </source>
</evidence>
<feature type="chain" id="PRO_5045603214" evidence="2">
    <location>
        <begin position="18"/>
        <end position="492"/>
    </location>
</feature>
<evidence type="ECO:0000256" key="1">
    <source>
        <dbReference type="SAM" id="MobiDB-lite"/>
    </source>
</evidence>
<feature type="compositionally biased region" description="Basic and acidic residues" evidence="1">
    <location>
        <begin position="30"/>
        <end position="39"/>
    </location>
</feature>
<gene>
    <name evidence="3" type="ORF">OJ996_24390</name>
</gene>
<dbReference type="EMBL" id="JAPDDR010000018">
    <property type="protein sequence ID" value="MCW1916749.1"/>
    <property type="molecule type" value="Genomic_DNA"/>
</dbReference>
<accession>A0ABT3GAU9</accession>